<dbReference type="RefSeq" id="WP_306412124.1">
    <property type="nucleotide sequence ID" value="NZ_JANFPI010000004.1"/>
</dbReference>
<comment type="caution">
    <text evidence="2">The sequence shown here is derived from an EMBL/GenBank/DDBJ whole genome shotgun (WGS) entry which is preliminary data.</text>
</comment>
<dbReference type="PANTHER" id="PTHR43677">
    <property type="entry name" value="SHORT-CHAIN DEHYDROGENASE/REDUCTASE"/>
    <property type="match status" value="1"/>
</dbReference>
<dbReference type="EMBL" id="JANFPI010000004">
    <property type="protein sequence ID" value="MCX8998348.1"/>
    <property type="molecule type" value="Genomic_DNA"/>
</dbReference>
<dbReference type="InterPro" id="IPR036291">
    <property type="entry name" value="NAD(P)-bd_dom_sf"/>
</dbReference>
<evidence type="ECO:0000259" key="1">
    <source>
        <dbReference type="SMART" id="SM00829"/>
    </source>
</evidence>
<dbReference type="PANTHER" id="PTHR43677:SF1">
    <property type="entry name" value="ACRYLYL-COA REDUCTASE ACUI-RELATED"/>
    <property type="match status" value="1"/>
</dbReference>
<dbReference type="Gene3D" id="3.90.180.10">
    <property type="entry name" value="Medium-chain alcohol dehydrogenases, catalytic domain"/>
    <property type="match status" value="1"/>
</dbReference>
<dbReference type="AlphaFoldDB" id="A0AAE3SW40"/>
<dbReference type="GO" id="GO:0043957">
    <property type="term" value="F:acryloyl-CoA reductase (NADPH) activity"/>
    <property type="evidence" value="ECO:0007669"/>
    <property type="project" value="TreeGrafter"/>
</dbReference>
<organism evidence="2 3">
    <name type="scientific">Ectorhizobium quercum</name>
    <dbReference type="NCBI Taxonomy" id="2965071"/>
    <lineage>
        <taxon>Bacteria</taxon>
        <taxon>Pseudomonadati</taxon>
        <taxon>Pseudomonadota</taxon>
        <taxon>Alphaproteobacteria</taxon>
        <taxon>Hyphomicrobiales</taxon>
        <taxon>Rhizobiaceae</taxon>
        <taxon>Ectorhizobium</taxon>
    </lineage>
</organism>
<dbReference type="InterPro" id="IPR013154">
    <property type="entry name" value="ADH-like_N"/>
</dbReference>
<sequence length="330" mass="34384">MFDAILIDKSEEGQSVSLVKLSPEQLPEGDVLVDVAYSTLNYKDALAITGRSPIVRSFPMVPGIDYSGVVAESAHPDYKPGDRVVLNGWGVGEKHWGGLAGQARARGEWLVPLPETIGLRQAMAIGTAGYTAMLSVMALERHGVTPDKGEIAVTGAAGGVGSVATALLAAAGYDVAAVTGRPEEADYLRSLGARSIVSRGELTEKGRPLAKERWAGAVDVAGGTVLANVLASIRHRGVVAACGLAAGMDLPTTVAPFILRGVTLVGIDSVMCPRPERLEAWRRLSEGLDLKKLDAITTEVALGDVIATAPTLLEGRVRGRIVVPVNPGLG</sequence>
<dbReference type="SMART" id="SM00829">
    <property type="entry name" value="PKS_ER"/>
    <property type="match status" value="1"/>
</dbReference>
<evidence type="ECO:0000313" key="3">
    <source>
        <dbReference type="Proteomes" id="UP001208771"/>
    </source>
</evidence>
<dbReference type="SUPFAM" id="SSF51735">
    <property type="entry name" value="NAD(P)-binding Rossmann-fold domains"/>
    <property type="match status" value="1"/>
</dbReference>
<dbReference type="InterPro" id="IPR013149">
    <property type="entry name" value="ADH-like_C"/>
</dbReference>
<dbReference type="NCBIfam" id="TIGR02823">
    <property type="entry name" value="oxido_YhdH"/>
    <property type="match status" value="1"/>
</dbReference>
<dbReference type="InterPro" id="IPR020843">
    <property type="entry name" value="ER"/>
</dbReference>
<name>A0AAE3SW40_9HYPH</name>
<dbReference type="InterPro" id="IPR014188">
    <property type="entry name" value="Acrylyl-CoA_reductase_AcuI"/>
</dbReference>
<dbReference type="SUPFAM" id="SSF50129">
    <property type="entry name" value="GroES-like"/>
    <property type="match status" value="1"/>
</dbReference>
<dbReference type="Gene3D" id="3.40.50.720">
    <property type="entry name" value="NAD(P)-binding Rossmann-like Domain"/>
    <property type="match status" value="1"/>
</dbReference>
<reference evidence="2" key="1">
    <citation type="submission" date="2022-07" db="EMBL/GenBank/DDBJ databases">
        <title>Ectorhizobium quercum gen.nov., sp. nov.</title>
        <authorList>
            <person name="Ma T."/>
            <person name="Li Y."/>
        </authorList>
    </citation>
    <scope>NUCLEOTIDE SEQUENCE</scope>
    <source>
        <strain evidence="2">BDR2-2</strain>
    </source>
</reference>
<feature type="domain" description="Enoyl reductase (ER)" evidence="1">
    <location>
        <begin position="13"/>
        <end position="323"/>
    </location>
</feature>
<evidence type="ECO:0000313" key="2">
    <source>
        <dbReference type="EMBL" id="MCX8998348.1"/>
    </source>
</evidence>
<dbReference type="InterPro" id="IPR051397">
    <property type="entry name" value="Zn-ADH-like_protein"/>
</dbReference>
<proteinExistence type="predicted"/>
<dbReference type="CDD" id="cd08288">
    <property type="entry name" value="MDR_yhdh"/>
    <property type="match status" value="1"/>
</dbReference>
<dbReference type="Pfam" id="PF00107">
    <property type="entry name" value="ADH_zinc_N"/>
    <property type="match status" value="1"/>
</dbReference>
<protein>
    <submittedName>
        <fullName evidence="2">Oxidoreductase</fullName>
    </submittedName>
</protein>
<gene>
    <name evidence="2" type="ORF">NOF55_14635</name>
</gene>
<dbReference type="Pfam" id="PF08240">
    <property type="entry name" value="ADH_N"/>
    <property type="match status" value="1"/>
</dbReference>
<accession>A0AAE3SW40</accession>
<dbReference type="Proteomes" id="UP001208771">
    <property type="component" value="Unassembled WGS sequence"/>
</dbReference>
<keyword evidence="3" id="KW-1185">Reference proteome</keyword>
<dbReference type="InterPro" id="IPR011032">
    <property type="entry name" value="GroES-like_sf"/>
</dbReference>